<organism evidence="2 3">
    <name type="scientific">Nematostella vectensis</name>
    <name type="common">Starlet sea anemone</name>
    <dbReference type="NCBI Taxonomy" id="45351"/>
    <lineage>
        <taxon>Eukaryota</taxon>
        <taxon>Metazoa</taxon>
        <taxon>Cnidaria</taxon>
        <taxon>Anthozoa</taxon>
        <taxon>Hexacorallia</taxon>
        <taxon>Actiniaria</taxon>
        <taxon>Edwardsiidae</taxon>
        <taxon>Nematostella</taxon>
    </lineage>
</organism>
<evidence type="ECO:0000313" key="3">
    <source>
        <dbReference type="Proteomes" id="UP000001593"/>
    </source>
</evidence>
<gene>
    <name evidence="2" type="ORF">NEMVEDRAFT_v1g241150</name>
</gene>
<dbReference type="HOGENOM" id="CLU_121487_1_0_1"/>
<evidence type="ECO:0000313" key="2">
    <source>
        <dbReference type="EMBL" id="EDO44294.1"/>
    </source>
</evidence>
<dbReference type="InParanoid" id="A7RWD0"/>
<name>A7RWD0_NEMVE</name>
<dbReference type="PANTHER" id="PTHR28360:SF1">
    <property type="entry name" value="DYNACTIN SUBUNIT 3"/>
    <property type="match status" value="1"/>
</dbReference>
<dbReference type="STRING" id="45351.A7RWD0"/>
<dbReference type="PhylomeDB" id="A7RWD0"/>
<reference evidence="2 3" key="1">
    <citation type="journal article" date="2007" name="Science">
        <title>Sea anemone genome reveals ancestral eumetazoan gene repertoire and genomic organization.</title>
        <authorList>
            <person name="Putnam N.H."/>
            <person name="Srivastava M."/>
            <person name="Hellsten U."/>
            <person name="Dirks B."/>
            <person name="Chapman J."/>
            <person name="Salamov A."/>
            <person name="Terry A."/>
            <person name="Shapiro H."/>
            <person name="Lindquist E."/>
            <person name="Kapitonov V.V."/>
            <person name="Jurka J."/>
            <person name="Genikhovich G."/>
            <person name="Grigoriev I.V."/>
            <person name="Lucas S.M."/>
            <person name="Steele R.E."/>
            <person name="Finnerty J.R."/>
            <person name="Technau U."/>
            <person name="Martindale M.Q."/>
            <person name="Rokhsar D.S."/>
        </authorList>
    </citation>
    <scope>NUCLEOTIDE SEQUENCE [LARGE SCALE GENOMIC DNA]</scope>
    <source>
        <strain evidence="3">CH2 X CH6</strain>
    </source>
</reference>
<dbReference type="Proteomes" id="UP000001593">
    <property type="component" value="Unassembled WGS sequence"/>
</dbReference>
<dbReference type="eggNOG" id="ENOG502RYZ0">
    <property type="taxonomic scope" value="Eukaryota"/>
</dbReference>
<dbReference type="PANTHER" id="PTHR28360">
    <property type="entry name" value="DYNACTIN SUBUNIT 3"/>
    <property type="match status" value="1"/>
</dbReference>
<sequence>MADSRAEGIAALEKRISELEIRALSNEEDLKCFQNESCLSTVAHVQQELKRLSSKYSRVAEAWKKVKELETFLSPEFVEGATLSDDVKADIIITGENKLISCTEKLSEIEDLNKIVNTEHLKDLPVWCAKMEPLIQVQIKQQEHVGEMNERLTNLLSCYNNIITTLSKQFIEWDALLTQLELSMETKPLD</sequence>
<accession>A7RWD0</accession>
<dbReference type="OrthoDB" id="16729at2759"/>
<protein>
    <recommendedName>
        <fullName evidence="4">Dynactin subunit 3</fullName>
    </recommendedName>
</protein>
<dbReference type="Pfam" id="PF07426">
    <property type="entry name" value="Dynactin_p22"/>
    <property type="match status" value="1"/>
</dbReference>
<dbReference type="KEGG" id="nve:5516267"/>
<keyword evidence="1" id="KW-0175">Coiled coil</keyword>
<dbReference type="GO" id="GO:0005869">
    <property type="term" value="C:dynactin complex"/>
    <property type="evidence" value="ECO:0000318"/>
    <property type="project" value="GO_Central"/>
</dbReference>
<dbReference type="EMBL" id="DS469546">
    <property type="protein sequence ID" value="EDO44294.1"/>
    <property type="molecule type" value="Genomic_DNA"/>
</dbReference>
<dbReference type="InterPro" id="IPR009991">
    <property type="entry name" value="DCTN3"/>
</dbReference>
<feature type="coiled-coil region" evidence="1">
    <location>
        <begin position="9"/>
        <end position="36"/>
    </location>
</feature>
<evidence type="ECO:0008006" key="4">
    <source>
        <dbReference type="Google" id="ProtNLM"/>
    </source>
</evidence>
<proteinExistence type="predicted"/>
<evidence type="ECO:0000256" key="1">
    <source>
        <dbReference type="SAM" id="Coils"/>
    </source>
</evidence>
<dbReference type="GO" id="GO:0061640">
    <property type="term" value="P:cytoskeleton-dependent cytokinesis"/>
    <property type="evidence" value="ECO:0000318"/>
    <property type="project" value="GO_Central"/>
</dbReference>
<dbReference type="AlphaFoldDB" id="A7RWD0"/>
<dbReference type="OMA" id="IQQQEQC"/>
<keyword evidence="3" id="KW-1185">Reference proteome</keyword>